<dbReference type="EMBL" id="AC022314">
    <property type="protein sequence ID" value="AAF79687.1"/>
    <property type="molecule type" value="Genomic_DNA"/>
</dbReference>
<name>Q9LP09_ARATH</name>
<keyword evidence="3 7" id="KW-0863">Zinc-finger</keyword>
<evidence type="ECO:0000313" key="10">
    <source>
        <dbReference type="EMBL" id="AAF79687.1"/>
    </source>
</evidence>
<dbReference type="Pfam" id="PF10551">
    <property type="entry name" value="MULE"/>
    <property type="match status" value="1"/>
</dbReference>
<dbReference type="InterPro" id="IPR007527">
    <property type="entry name" value="Znf_SWIM"/>
</dbReference>
<dbReference type="SMART" id="SM00575">
    <property type="entry name" value="ZnF_PMZ"/>
    <property type="match status" value="1"/>
</dbReference>
<feature type="compositionally biased region" description="Polar residues" evidence="8">
    <location>
        <begin position="845"/>
        <end position="858"/>
    </location>
</feature>
<dbReference type="Pfam" id="PF04434">
    <property type="entry name" value="SWIM"/>
    <property type="match status" value="1"/>
</dbReference>
<dbReference type="ExpressionAtlas" id="Q9LP09">
    <property type="expression patterns" value="baseline and differential"/>
</dbReference>
<dbReference type="PANTHER" id="PTHR31973:SF187">
    <property type="entry name" value="MUTATOR TRANSPOSASE MUDRA PROTEIN"/>
    <property type="match status" value="1"/>
</dbReference>
<feature type="compositionally biased region" description="Acidic residues" evidence="8">
    <location>
        <begin position="160"/>
        <end position="171"/>
    </location>
</feature>
<evidence type="ECO:0000256" key="8">
    <source>
        <dbReference type="SAM" id="MobiDB-lite"/>
    </source>
</evidence>
<proteinExistence type="predicted"/>
<dbReference type="InterPro" id="IPR006564">
    <property type="entry name" value="Znf_PMZ"/>
</dbReference>
<protein>
    <submittedName>
        <fullName evidence="10">F9C16.9</fullName>
    </submittedName>
</protein>
<keyword evidence="5" id="KW-0238">DNA-binding</keyword>
<keyword evidence="6" id="KW-0233">DNA recombination</keyword>
<feature type="region of interest" description="Disordered" evidence="8">
    <location>
        <begin position="185"/>
        <end position="233"/>
    </location>
</feature>
<feature type="region of interest" description="Disordered" evidence="8">
    <location>
        <begin position="15"/>
        <end position="62"/>
    </location>
</feature>
<dbReference type="GO" id="GO:0004803">
    <property type="term" value="F:transposase activity"/>
    <property type="evidence" value="ECO:0007669"/>
    <property type="project" value="InterPro"/>
</dbReference>
<evidence type="ECO:0000256" key="3">
    <source>
        <dbReference type="ARBA" id="ARBA00022771"/>
    </source>
</evidence>
<dbReference type="GO" id="GO:0006313">
    <property type="term" value="P:DNA transposition"/>
    <property type="evidence" value="ECO:0007669"/>
    <property type="project" value="InterPro"/>
</dbReference>
<sequence>MARTRGGKVILRRSQRLSQASADEAEDVPQLVDVVQPKSNRKSRKRKKDDVVDCEEDREALSDDDCAVDGDEDCDEVCYADERVGNNKQIGEEGECHIVCVEAEVNDGGGVEVEVDDGGGLERDVNDGGIVEAEVNNGGNAEAEVNDGGGVEAEVNNGESVEEEGNGGLDMEEEDCEDFEAEFGAEAREEENESDGDSGDDIWDDERIPDPLVHSDDEGDNDDEDGAPQTDDPEESLRLAKTFNNPEDFKIAVLRYSLKTRYDIKLYRSQSLRVGAKCTDTDVNCQWRCYCSYDKKKQKMQVKVYKDGHSCVRSGYSKMLKQRTIAWLFRERLRKNPKITKQEMVDEIKREYKLTVTEDQCSKAKTMVMRERQATHQEHFARIWDYQAKIFRSNPGTTFEIETILGPTIGSLQRFLRLFICFKSQKESWKQTCRPIIGIDGAFLKWDIKGHLLAATGRDGDNRIVPIAWAVVEIENDDNWDWFVRMLSRTLDLQDGRNVAIISDKQSGLVKAIHSVIPQAEHRQCARHIMENWKRNSHDMELQRLFWKIVRSYTEGEFGAHMRALKSYNASAFELLLKTLPVTWSRAFFKIGSCCNDNLNNLSESFNRTIREARRKPLLDMLEDIRRQCMVRNEKRYVIADRLRTRFTKRAHAEIEKMIAGSQVCQRWMARHNKHEIKVGPVDSFTVDMNNNTCGCMKWQMTGIPCIHAASVIIGKRQKVEDYVSDWYTTSMWKQTYNDGIGPVQGKLLWPTVNKVGVLPPPWRRGNPGRPKNHARRKGVFESSTASSSSTTELSRLHRVMTCSNCQGEGHNKQGCKNETVAPPAKRPRGRPRKDKDPRMVFFGQGQTWQEPQAQGAPSSHGAPSQVFHGAPLSQPSQEAPSQGAPSQGAQSLSQPSQEAPSQAAPTETRGTRSVRRGESQRGGRGGSQRGGRGLQGLEAWFNCSN</sequence>
<feature type="compositionally biased region" description="Acidic residues" evidence="8">
    <location>
        <begin position="217"/>
        <end position="233"/>
    </location>
</feature>
<keyword evidence="2" id="KW-0479">Metal-binding</keyword>
<dbReference type="PIR" id="D96503">
    <property type="entry name" value="D96503"/>
</dbReference>
<dbReference type="GO" id="GO:0003677">
    <property type="term" value="F:DNA binding"/>
    <property type="evidence" value="ECO:0007669"/>
    <property type="project" value="UniProtKB-KW"/>
</dbReference>
<dbReference type="InterPro" id="IPR018289">
    <property type="entry name" value="MULE_transposase_dom"/>
</dbReference>
<feature type="region of interest" description="Disordered" evidence="8">
    <location>
        <begin position="807"/>
        <end position="946"/>
    </location>
</feature>
<dbReference type="PROSITE" id="PS50966">
    <property type="entry name" value="ZF_SWIM"/>
    <property type="match status" value="1"/>
</dbReference>
<reference evidence="10" key="3">
    <citation type="submission" date="2000-06" db="EMBL/GenBank/DDBJ databases">
        <authorList>
            <person name="Cheuk R."/>
            <person name="Shinn P."/>
            <person name="Brooks S."/>
            <person name="Buehler E."/>
            <person name="Chao Q."/>
            <person name="Johnson-Hopson C."/>
            <person name="Khan S."/>
            <person name="Kim C."/>
            <person name="Altafi H."/>
            <person name="Bei B."/>
            <person name="Chin C."/>
            <person name="Chiou J."/>
            <person name="Choi E."/>
            <person name="Conn L."/>
            <person name="Conway A."/>
            <person name="Gonzalez A."/>
            <person name="Hansen N."/>
            <person name="Howing B."/>
            <person name="Koo T."/>
            <person name="Lam B."/>
            <person name="Lee J."/>
            <person name="Lenz C."/>
            <person name="Li J."/>
            <person name="Liu A."/>
            <person name="Liu J."/>
            <person name="Liu S."/>
            <person name="Mukharsky N."/>
            <person name="Nguyen M."/>
            <person name="Palm C."/>
            <person name="Pham P."/>
            <person name="Sakano H."/>
            <person name="Schwartz J."/>
            <person name="Southwick A."/>
            <person name="Thaveri A."/>
            <person name="Toriumi M."/>
            <person name="Vaysberg M."/>
            <person name="Yu G."/>
            <person name="Davis R."/>
            <person name="Federspiel N."/>
            <person name="Theologis A."/>
            <person name="Ecker J."/>
        </authorList>
    </citation>
    <scope>NUCLEOTIDE SEQUENCE</scope>
</reference>
<feature type="compositionally biased region" description="Polar residues" evidence="8">
    <location>
        <begin position="874"/>
        <end position="906"/>
    </location>
</feature>
<evidence type="ECO:0000256" key="1">
    <source>
        <dbReference type="ARBA" id="ARBA00022578"/>
    </source>
</evidence>
<reference key="1">
    <citation type="journal article" date="2000" name="Nature">
        <title>Sequence and analysis of chromosome 1 of the plant Arabidopsis thaliana.</title>
        <authorList>
            <person name="Theologis A."/>
            <person name="Ecker J.R."/>
            <person name="Palm C.J."/>
            <person name="Federspiel N.A."/>
            <person name="Kaul S."/>
            <person name="White O."/>
            <person name="Alonso J."/>
            <person name="Altafi H."/>
            <person name="Araujo R."/>
            <person name="Bowman C.L."/>
            <person name="Brooks S.Y."/>
            <person name="Buehler E."/>
            <person name="Chan A."/>
            <person name="Chao Q."/>
            <person name="Chen H."/>
            <person name="Cheuk R.F."/>
            <person name="Chin C.W."/>
            <person name="Chung M.K."/>
            <person name="Conn L."/>
            <person name="Conway A.B."/>
            <person name="Conway A.R."/>
            <person name="Creasy T.H."/>
            <person name="Dewar K."/>
            <person name="Dunn P."/>
            <person name="Etgu P."/>
            <person name="Feldblyum T.V."/>
            <person name="Feng J."/>
            <person name="Fong B."/>
            <person name="Fujii C.Y."/>
            <person name="Gill J.E."/>
            <person name="Goldsmith A.D."/>
            <person name="Haas B."/>
            <person name="Hansen N.F."/>
            <person name="Hughes B."/>
            <person name="Huizar L."/>
            <person name="Hunter J.L."/>
            <person name="Jenkins J."/>
            <person name="Johnson-Hopson C."/>
            <person name="Khan S."/>
            <person name="Khaykin E."/>
            <person name="Kim C.J."/>
            <person name="Koo H.L."/>
            <person name="Kremenetskaia I."/>
            <person name="Kurtz D.B."/>
            <person name="Kwan A."/>
            <person name="Lam B."/>
            <person name="Langin-Hooper S."/>
            <person name="Lee A."/>
            <person name="Lee J.M."/>
            <person name="Lenz C.A."/>
            <person name="Li J.H."/>
            <person name="Li Y."/>
            <person name="Lin X."/>
            <person name="Liu S.X."/>
            <person name="Liu Z.A."/>
            <person name="Luros J.S."/>
            <person name="Maiti R."/>
            <person name="Marziali A."/>
            <person name="Militscher J."/>
            <person name="Miranda M."/>
            <person name="Nguyen M."/>
            <person name="Nierman W.C."/>
            <person name="Osborne B.I."/>
            <person name="Pai G."/>
            <person name="Peterson J."/>
            <person name="Pham P.K."/>
            <person name="Rizzo M."/>
            <person name="Rooney T."/>
            <person name="Rowley D."/>
            <person name="Sakano H."/>
            <person name="Salzberg S.L."/>
            <person name="Schwartz J.R."/>
            <person name="Shinn P."/>
            <person name="Southwick A.M."/>
            <person name="Sun H."/>
            <person name="Tallon L.J."/>
            <person name="Tambunga G."/>
            <person name="Toriumi M.J."/>
            <person name="Town C.D."/>
            <person name="Utterback T."/>
            <person name="Van Aken S."/>
            <person name="Vaysberg M."/>
            <person name="Vysotskaia V.S."/>
            <person name="Walker M."/>
            <person name="Wu D."/>
            <person name="Yu G."/>
            <person name="Fraser C.M."/>
            <person name="Venter J.C."/>
            <person name="Davis R.W."/>
        </authorList>
    </citation>
    <scope>NUCLEOTIDE SEQUENCE [LARGE SCALE GENOMIC DNA]</scope>
    <source>
        <strain>cv. Columbia</strain>
    </source>
</reference>
<evidence type="ECO:0000256" key="6">
    <source>
        <dbReference type="ARBA" id="ARBA00023172"/>
    </source>
</evidence>
<feature type="region of interest" description="Disordered" evidence="8">
    <location>
        <begin position="136"/>
        <end position="171"/>
    </location>
</feature>
<evidence type="ECO:0000256" key="4">
    <source>
        <dbReference type="ARBA" id="ARBA00022833"/>
    </source>
</evidence>
<dbReference type="InterPro" id="IPR004332">
    <property type="entry name" value="Transposase_MuDR"/>
</dbReference>
<feature type="region of interest" description="Disordered" evidence="8">
    <location>
        <begin position="759"/>
        <end position="794"/>
    </location>
</feature>
<dbReference type="PROSITE" id="PS01007">
    <property type="entry name" value="TRANSPOSASE_MUTATOR"/>
    <property type="match status" value="1"/>
</dbReference>
<accession>Q9LP09</accession>
<keyword evidence="4" id="KW-0862">Zinc</keyword>
<feature type="compositionally biased region" description="Gly residues" evidence="8">
    <location>
        <begin position="923"/>
        <end position="935"/>
    </location>
</feature>
<dbReference type="AlphaFoldDB" id="Q9LP09"/>
<reference evidence="10" key="2">
    <citation type="submission" date="2000-05" db="EMBL/GenBank/DDBJ databases">
        <title>Genomic sequence for Arabidopsis thaliana BAC F9C16 from chromosome I.</title>
        <authorList>
            <person name="Shinn P."/>
            <person name="Brooks S."/>
            <person name="Buehler E."/>
            <person name="Chao Q."/>
            <person name="Johnson-Hopson C."/>
            <person name="Khan S."/>
            <person name="Kieleczawa J."/>
            <person name="Kim C."/>
            <person name="Altafi H."/>
            <person name="Bei Q."/>
            <person name="Chin C."/>
            <person name="Chiou J."/>
            <person name="Choi E."/>
            <person name="Conn L."/>
            <person name="Conway A."/>
            <person name="Gonzales A."/>
            <person name="Hansen N."/>
            <person name="Howing B."/>
            <person name="Koo T."/>
            <person name="Lam B."/>
            <person name="Lee J."/>
            <person name="Lenz C."/>
            <person name="Li J."/>
            <person name="Liu A."/>
            <person name="Liu K."/>
            <person name="Liu S."/>
            <person name="Mukharsky N."/>
            <person name="Nguyen M."/>
            <person name="Palm C."/>
            <person name="Pham P."/>
            <person name="Sakano H."/>
            <person name="Schwartz J."/>
            <person name="Southwick A."/>
            <person name="Thaveri A."/>
            <person name="Toriumi M."/>
            <person name="Vaysberg M."/>
            <person name="Yu G."/>
            <person name="Federspiel N.A."/>
            <person name="Theologis A."/>
            <person name="Ecker J.R."/>
        </authorList>
    </citation>
    <scope>NUCLEOTIDE SEQUENCE</scope>
</reference>
<feature type="compositionally biased region" description="Acidic residues" evidence="8">
    <location>
        <begin position="52"/>
        <end position="62"/>
    </location>
</feature>
<dbReference type="GO" id="GO:0008270">
    <property type="term" value="F:zinc ion binding"/>
    <property type="evidence" value="ECO:0007669"/>
    <property type="project" value="UniProtKB-KW"/>
</dbReference>
<evidence type="ECO:0000256" key="5">
    <source>
        <dbReference type="ARBA" id="ARBA00023125"/>
    </source>
</evidence>
<keyword evidence="1" id="KW-0815">Transposition</keyword>
<feature type="compositionally biased region" description="Basic and acidic residues" evidence="8">
    <location>
        <begin position="205"/>
        <end position="216"/>
    </location>
</feature>
<dbReference type="Pfam" id="PF03108">
    <property type="entry name" value="DBD_Tnp_Mut"/>
    <property type="match status" value="1"/>
</dbReference>
<organism evidence="10">
    <name type="scientific">Arabidopsis thaliana</name>
    <name type="common">Mouse-ear cress</name>
    <dbReference type="NCBI Taxonomy" id="3702"/>
    <lineage>
        <taxon>Eukaryota</taxon>
        <taxon>Viridiplantae</taxon>
        <taxon>Streptophyta</taxon>
        <taxon>Embryophyta</taxon>
        <taxon>Tracheophyta</taxon>
        <taxon>Spermatophyta</taxon>
        <taxon>Magnoliopsida</taxon>
        <taxon>eudicotyledons</taxon>
        <taxon>Gunneridae</taxon>
        <taxon>Pentapetalae</taxon>
        <taxon>rosids</taxon>
        <taxon>malvids</taxon>
        <taxon>Brassicales</taxon>
        <taxon>Brassicaceae</taxon>
        <taxon>Camelineae</taxon>
        <taxon>Arabidopsis</taxon>
    </lineage>
</organism>
<dbReference type="InterPro" id="IPR001207">
    <property type="entry name" value="Transposase_mutator"/>
</dbReference>
<feature type="compositionally biased region" description="Acidic residues" evidence="8">
    <location>
        <begin position="185"/>
        <end position="204"/>
    </location>
</feature>
<evidence type="ECO:0000259" key="9">
    <source>
        <dbReference type="PROSITE" id="PS50966"/>
    </source>
</evidence>
<dbReference type="PANTHER" id="PTHR31973">
    <property type="entry name" value="POLYPROTEIN, PUTATIVE-RELATED"/>
    <property type="match status" value="1"/>
</dbReference>
<evidence type="ECO:0000256" key="7">
    <source>
        <dbReference type="PROSITE-ProRule" id="PRU00325"/>
    </source>
</evidence>
<feature type="domain" description="SWIM-type" evidence="9">
    <location>
        <begin position="685"/>
        <end position="717"/>
    </location>
</feature>
<evidence type="ECO:0000256" key="2">
    <source>
        <dbReference type="ARBA" id="ARBA00022723"/>
    </source>
</evidence>
<feature type="compositionally biased region" description="Low complexity" evidence="8">
    <location>
        <begin position="783"/>
        <end position="792"/>
    </location>
</feature>